<gene>
    <name evidence="2" type="ORF">MNBD_PLANCTO02-1162</name>
</gene>
<dbReference type="AlphaFoldDB" id="A0A3B1DF49"/>
<reference evidence="2" key="1">
    <citation type="submission" date="2018-06" db="EMBL/GenBank/DDBJ databases">
        <authorList>
            <person name="Zhirakovskaya E."/>
        </authorList>
    </citation>
    <scope>NUCLEOTIDE SEQUENCE</scope>
</reference>
<organism evidence="2">
    <name type="scientific">hydrothermal vent metagenome</name>
    <dbReference type="NCBI Taxonomy" id="652676"/>
    <lineage>
        <taxon>unclassified sequences</taxon>
        <taxon>metagenomes</taxon>
        <taxon>ecological metagenomes</taxon>
    </lineage>
</organism>
<dbReference type="InterPro" id="IPR014144">
    <property type="entry name" value="LigD_PE_domain"/>
</dbReference>
<feature type="domain" description="DNA ligase D 3'-phosphoesterase" evidence="1">
    <location>
        <begin position="8"/>
        <end position="100"/>
    </location>
</feature>
<protein>
    <recommendedName>
        <fullName evidence="1">DNA ligase D 3'-phosphoesterase domain-containing protein</fullName>
    </recommendedName>
</protein>
<evidence type="ECO:0000313" key="2">
    <source>
        <dbReference type="EMBL" id="VAX40959.1"/>
    </source>
</evidence>
<dbReference type="EMBL" id="UOGL01000499">
    <property type="protein sequence ID" value="VAX40959.1"/>
    <property type="molecule type" value="Genomic_DNA"/>
</dbReference>
<dbReference type="Pfam" id="PF13298">
    <property type="entry name" value="LigD_N"/>
    <property type="match status" value="1"/>
</dbReference>
<sequence length="120" mass="13956">MPRFVILTHDHPFLHWDFMLEGDTALHTWRLLKTPGSAHEIAAEQLPDHRLIYLDYEGAISNNRGTVERFDAGGFQMIEKSEQHLLFHLNGKKIQGNYLLRQEEGSSDNKSNWFFTPCCK</sequence>
<accession>A0A3B1DF49</accession>
<name>A0A3B1DF49_9ZZZZ</name>
<proteinExistence type="predicted"/>
<evidence type="ECO:0000259" key="1">
    <source>
        <dbReference type="Pfam" id="PF13298"/>
    </source>
</evidence>